<dbReference type="EMBL" id="CM042886">
    <property type="protein sequence ID" value="KAI4340132.1"/>
    <property type="molecule type" value="Genomic_DNA"/>
</dbReference>
<protein>
    <submittedName>
        <fullName evidence="1">Uncharacterized protein</fullName>
    </submittedName>
</protein>
<gene>
    <name evidence="1" type="ORF">MLD38_025000</name>
</gene>
<keyword evidence="2" id="KW-1185">Reference proteome</keyword>
<dbReference type="Proteomes" id="UP001057402">
    <property type="component" value="Chromosome 7"/>
</dbReference>
<proteinExistence type="predicted"/>
<accession>A0ACB9NUZ3</accession>
<evidence type="ECO:0000313" key="2">
    <source>
        <dbReference type="Proteomes" id="UP001057402"/>
    </source>
</evidence>
<comment type="caution">
    <text evidence="1">The sequence shown here is derived from an EMBL/GenBank/DDBJ whole genome shotgun (WGS) entry which is preliminary data.</text>
</comment>
<reference evidence="2" key="1">
    <citation type="journal article" date="2023" name="Front. Plant Sci.">
        <title>Chromosomal-level genome assembly of Melastoma candidum provides insights into trichome evolution.</title>
        <authorList>
            <person name="Zhong Y."/>
            <person name="Wu W."/>
            <person name="Sun C."/>
            <person name="Zou P."/>
            <person name="Liu Y."/>
            <person name="Dai S."/>
            <person name="Zhou R."/>
        </authorList>
    </citation>
    <scope>NUCLEOTIDE SEQUENCE [LARGE SCALE GENOMIC DNA]</scope>
</reference>
<name>A0ACB9NUZ3_9MYRT</name>
<evidence type="ECO:0000313" key="1">
    <source>
        <dbReference type="EMBL" id="KAI4340132.1"/>
    </source>
</evidence>
<organism evidence="1 2">
    <name type="scientific">Melastoma candidum</name>
    <dbReference type="NCBI Taxonomy" id="119954"/>
    <lineage>
        <taxon>Eukaryota</taxon>
        <taxon>Viridiplantae</taxon>
        <taxon>Streptophyta</taxon>
        <taxon>Embryophyta</taxon>
        <taxon>Tracheophyta</taxon>
        <taxon>Spermatophyta</taxon>
        <taxon>Magnoliopsida</taxon>
        <taxon>eudicotyledons</taxon>
        <taxon>Gunneridae</taxon>
        <taxon>Pentapetalae</taxon>
        <taxon>rosids</taxon>
        <taxon>malvids</taxon>
        <taxon>Myrtales</taxon>
        <taxon>Melastomataceae</taxon>
        <taxon>Melastomatoideae</taxon>
        <taxon>Melastomateae</taxon>
        <taxon>Melastoma</taxon>
    </lineage>
</organism>
<sequence>MDEVDTKPMESVQEVIPFLGEPKRSSSGKIDEEGLEVLQNELAGCKLQLKAKESAYMQALRKLQQFDERTEELSSLLMKSELECDFSMGELREAQARIEDLEHKLKETTSCLSESTDANKQLLEELKATREEQLSMEAVIVQERESKNKAMDRAEEMENLANVEKEQRESLLKCVEELEELICVLKADASEAEKEKVRILSEKIAKLELARSDALTMQKKLAKMERKLHLRQELEAQVVSKSMTIESLQSDLKESDLIISSLKEDVAQAKKYAEELNGELEAKEQEISNHVVHANTLEAELDLFRTEVAKSKEKGSQMIREMLRVRKEYQSARIELLDFKDRSTQARVEIAMLKAKLHRTRLRLAAPEAAMIKAEGMRTGLTLTVQQLAAEADEVKNEDESLTKAVETEEANPQEERPTSHEECSEHATSEACEEENAENEAEAQITISLEEYKALTVKAKKVDDIPVMPAEATNNHEVQALKRDLEIAQAKVGEFRSRVVQAITRAEAAERSQALAEDQLRSWRERKQQRKAALVALQEGLVSQESPTPPYEEMTSSRTSPLAPLGEVLNLRCSLPLA</sequence>